<evidence type="ECO:0000256" key="2">
    <source>
        <dbReference type="ARBA" id="ARBA00006432"/>
    </source>
</evidence>
<dbReference type="RefSeq" id="WP_052036388.1">
    <property type="nucleotide sequence ID" value="NZ_JMIR01000021.1"/>
</dbReference>
<dbReference type="Gene3D" id="1.10.1200.10">
    <property type="entry name" value="ACP-like"/>
    <property type="match status" value="2"/>
</dbReference>
<dbReference type="InterPro" id="IPR010071">
    <property type="entry name" value="AA_adenyl_dom"/>
</dbReference>
<dbReference type="PANTHER" id="PTHR45527">
    <property type="entry name" value="NONRIBOSOMAL PEPTIDE SYNTHETASE"/>
    <property type="match status" value="1"/>
</dbReference>
<dbReference type="FunFam" id="3.40.50.980:FF:000001">
    <property type="entry name" value="Non-ribosomal peptide synthetase"/>
    <property type="match status" value="2"/>
</dbReference>
<dbReference type="SUPFAM" id="SSF52777">
    <property type="entry name" value="CoA-dependent acyltransferases"/>
    <property type="match status" value="4"/>
</dbReference>
<evidence type="ECO:0000256" key="5">
    <source>
        <dbReference type="ARBA" id="ARBA00023194"/>
    </source>
</evidence>
<dbReference type="STRING" id="1157490.EL26_14970"/>
<dbReference type="CDD" id="cd19531">
    <property type="entry name" value="LCL_NRPS-like"/>
    <property type="match status" value="2"/>
</dbReference>
<gene>
    <name evidence="7" type="ORF">EL26_14970</name>
</gene>
<keyword evidence="8" id="KW-1185">Reference proteome</keyword>
<feature type="domain" description="Carrier" evidence="6">
    <location>
        <begin position="1587"/>
        <end position="1662"/>
    </location>
</feature>
<accession>A0A074LRR2</accession>
<proteinExistence type="inferred from homology"/>
<dbReference type="FunFam" id="3.30.300.30:FF:000010">
    <property type="entry name" value="Enterobactin synthetase component F"/>
    <property type="match status" value="2"/>
</dbReference>
<dbReference type="PROSITE" id="PS00455">
    <property type="entry name" value="AMP_BINDING"/>
    <property type="match status" value="2"/>
</dbReference>
<dbReference type="PROSITE" id="PS00012">
    <property type="entry name" value="PHOSPHOPANTETHEINE"/>
    <property type="match status" value="2"/>
</dbReference>
<comment type="similarity">
    <text evidence="2">Belongs to the ATP-dependent AMP-binding enzyme family.</text>
</comment>
<evidence type="ECO:0000256" key="4">
    <source>
        <dbReference type="ARBA" id="ARBA00022553"/>
    </source>
</evidence>
<dbReference type="Pfam" id="PF13193">
    <property type="entry name" value="AMP-binding_C"/>
    <property type="match status" value="2"/>
</dbReference>
<dbReference type="GO" id="GO:0017000">
    <property type="term" value="P:antibiotic biosynthetic process"/>
    <property type="evidence" value="ECO:0007669"/>
    <property type="project" value="UniProtKB-KW"/>
</dbReference>
<dbReference type="Gene3D" id="3.40.50.980">
    <property type="match status" value="4"/>
</dbReference>
<dbReference type="SMART" id="SM00823">
    <property type="entry name" value="PKS_PP"/>
    <property type="match status" value="2"/>
</dbReference>
<dbReference type="EMBL" id="JMIR01000021">
    <property type="protein sequence ID" value="KEO82533.1"/>
    <property type="molecule type" value="Genomic_DNA"/>
</dbReference>
<dbReference type="Pfam" id="PF00550">
    <property type="entry name" value="PP-binding"/>
    <property type="match status" value="2"/>
</dbReference>
<keyword evidence="4" id="KW-0597">Phosphoprotein</keyword>
<dbReference type="InterPro" id="IPR023213">
    <property type="entry name" value="CAT-like_dom_sf"/>
</dbReference>
<keyword evidence="3" id="KW-0596">Phosphopantetheine</keyword>
<evidence type="ECO:0000256" key="1">
    <source>
        <dbReference type="ARBA" id="ARBA00001957"/>
    </source>
</evidence>
<keyword evidence="5" id="KW-0045">Antibiotic biosynthesis</keyword>
<dbReference type="FunFam" id="2.30.38.10:FF:000001">
    <property type="entry name" value="Non-ribosomal peptide synthetase PvdI"/>
    <property type="match status" value="1"/>
</dbReference>
<comment type="caution">
    <text evidence="7">The sequence shown here is derived from an EMBL/GenBank/DDBJ whole genome shotgun (WGS) entry which is preliminary data.</text>
</comment>
<dbReference type="Gene3D" id="3.30.559.30">
    <property type="entry name" value="Nonribosomal peptide synthetase, condensation domain"/>
    <property type="match status" value="2"/>
</dbReference>
<dbReference type="InterPro" id="IPR001242">
    <property type="entry name" value="Condensation_dom"/>
</dbReference>
<dbReference type="Gene3D" id="3.30.300.30">
    <property type="match status" value="2"/>
</dbReference>
<dbReference type="FunFam" id="3.40.50.12780:FF:000012">
    <property type="entry name" value="Non-ribosomal peptide synthetase"/>
    <property type="match status" value="2"/>
</dbReference>
<dbReference type="GO" id="GO:0031177">
    <property type="term" value="F:phosphopantetheine binding"/>
    <property type="evidence" value="ECO:0007669"/>
    <property type="project" value="InterPro"/>
</dbReference>
<dbReference type="PANTHER" id="PTHR45527:SF1">
    <property type="entry name" value="FATTY ACID SYNTHASE"/>
    <property type="match status" value="1"/>
</dbReference>
<evidence type="ECO:0000313" key="7">
    <source>
        <dbReference type="EMBL" id="KEO82533.1"/>
    </source>
</evidence>
<dbReference type="InterPro" id="IPR025110">
    <property type="entry name" value="AMP-bd_C"/>
</dbReference>
<evidence type="ECO:0000256" key="3">
    <source>
        <dbReference type="ARBA" id="ARBA00022450"/>
    </source>
</evidence>
<feature type="domain" description="Carrier" evidence="6">
    <location>
        <begin position="516"/>
        <end position="591"/>
    </location>
</feature>
<dbReference type="GO" id="GO:0003824">
    <property type="term" value="F:catalytic activity"/>
    <property type="evidence" value="ECO:0007669"/>
    <property type="project" value="InterPro"/>
</dbReference>
<evidence type="ECO:0000259" key="6">
    <source>
        <dbReference type="PROSITE" id="PS50075"/>
    </source>
</evidence>
<dbReference type="Gene3D" id="3.30.559.10">
    <property type="entry name" value="Chloramphenicol acetyltransferase-like domain"/>
    <property type="match status" value="2"/>
</dbReference>
<dbReference type="GO" id="GO:0044550">
    <property type="term" value="P:secondary metabolite biosynthetic process"/>
    <property type="evidence" value="ECO:0007669"/>
    <property type="project" value="UniProtKB-ARBA"/>
</dbReference>
<dbReference type="SUPFAM" id="SSF47336">
    <property type="entry name" value="ACP-like"/>
    <property type="match status" value="2"/>
</dbReference>
<dbReference type="CDD" id="cd12117">
    <property type="entry name" value="A_NRPS_Srf_like"/>
    <property type="match status" value="1"/>
</dbReference>
<dbReference type="InterPro" id="IPR006162">
    <property type="entry name" value="Ppantetheine_attach_site"/>
</dbReference>
<dbReference type="InterPro" id="IPR009081">
    <property type="entry name" value="PP-bd_ACP"/>
</dbReference>
<dbReference type="InterPro" id="IPR045851">
    <property type="entry name" value="AMP-bd_C_sf"/>
</dbReference>
<dbReference type="InterPro" id="IPR020845">
    <property type="entry name" value="AMP-binding_CS"/>
</dbReference>
<dbReference type="Pfam" id="PF00668">
    <property type="entry name" value="Condensation"/>
    <property type="match status" value="2"/>
</dbReference>
<dbReference type="GO" id="GO:0005737">
    <property type="term" value="C:cytoplasm"/>
    <property type="evidence" value="ECO:0007669"/>
    <property type="project" value="TreeGrafter"/>
</dbReference>
<dbReference type="OrthoDB" id="9765680at2"/>
<dbReference type="eggNOG" id="COG1020">
    <property type="taxonomic scope" value="Bacteria"/>
</dbReference>
<dbReference type="FunFam" id="1.10.1200.10:FF:000016">
    <property type="entry name" value="Non-ribosomal peptide synthase"/>
    <property type="match status" value="1"/>
</dbReference>
<dbReference type="NCBIfam" id="TIGR01733">
    <property type="entry name" value="AA-adenyl-dom"/>
    <property type="match status" value="2"/>
</dbReference>
<protein>
    <recommendedName>
        <fullName evidence="6">Carrier domain-containing protein</fullName>
    </recommendedName>
</protein>
<dbReference type="Pfam" id="PF00501">
    <property type="entry name" value="AMP-binding"/>
    <property type="match status" value="2"/>
</dbReference>
<reference evidence="7 8" key="1">
    <citation type="journal article" date="2013" name="Int. J. Syst. Evol. Microbiol.">
        <title>Tumebacillus flagellatus sp. nov., an alpha-amylase/pullulanase-producing bacterium isolated from cassava wastewater.</title>
        <authorList>
            <person name="Wang Q."/>
            <person name="Xie N."/>
            <person name="Qin Y."/>
            <person name="Shen N."/>
            <person name="Zhu J."/>
            <person name="Mi H."/>
            <person name="Huang R."/>
        </authorList>
    </citation>
    <scope>NUCLEOTIDE SEQUENCE [LARGE SCALE GENOMIC DNA]</scope>
    <source>
        <strain evidence="7 8">GST4</strain>
    </source>
</reference>
<dbReference type="Gene3D" id="2.30.38.10">
    <property type="entry name" value="Luciferase, Domain 3"/>
    <property type="match status" value="2"/>
</dbReference>
<dbReference type="Proteomes" id="UP000027931">
    <property type="component" value="Unassembled WGS sequence"/>
</dbReference>
<dbReference type="InterPro" id="IPR000873">
    <property type="entry name" value="AMP-dep_synth/lig_dom"/>
</dbReference>
<dbReference type="SUPFAM" id="SSF56801">
    <property type="entry name" value="Acetyl-CoA synthetase-like"/>
    <property type="match status" value="2"/>
</dbReference>
<dbReference type="GO" id="GO:0043041">
    <property type="term" value="P:amino acid activation for nonribosomal peptide biosynthetic process"/>
    <property type="evidence" value="ECO:0007669"/>
    <property type="project" value="TreeGrafter"/>
</dbReference>
<sequence length="2115" mass="236635">MAEAVEERCVHHAFEEQARLNPNATAVVFGREEVTYGELDRRASILSSRLQRAGVGPEVLVGICAERSVSMIVGILGIMKAGGAYVPLDPKYPAERLRYMMEDSSLPVLVTQSHLVEQLPESKAEVVLLDALCEEESAVDLSLEKTNATTPLTPHSLCYVMYTSGSTGRPKGVLLEHGGAVNMLAAVCERYDVRGDSRVLQFASFSFDASFSEIFMALSVGAVLVMAAQEELMPGPTLVRLLQNQRITNVTLPPSVLAMLKNESFPDLRTVVSAGEACPQELAVHWSRGRRFVNGYGPSEATVCVACAVYEDGCEQVSIGRALPNVRLYVLDADQFPVPVGEEGELYISGRCLARGYLGRPDLTAEKFLPNPFSTARFEERMYRTGDLVRQLPSGDLEFLGRLDHQVKLRGFRIELGEIEAVLQNHERVQHTVVLAREDFQGQKRLVAYVVAEKGSLPPSAQELRRHLEARVPAYMVPSAFVVMEVFPLTPNGKVDRNALPAPGGVRPAWESPFVAPRTKLEETLAGIWSEVLGMDSIGVEDGFLELGGHSLLATQILSRIRDVLGIEVPLRHLYAAPTVAGLAAILETERREGRIVRTVSIPRVSRDQRLPASFSQERVWFMHKINPAHLSYASQVLYRFTGELAVEILERCLQVMVNRHEIFRTTFSEDESGVVQTIHPFYEVKLEVQSLLHLPEEQRETELQRLVKQEMARKFDMTKLPLVRWALYQLREDRYAMLHVEQHMVHDGWSSNVFLREVVELYRAFAAGRPMPLTEMPIQYADYAHWQRQWAQGPEAAAQLQFWKQQLAGCPEMLNLPTDRPRPAVPSHRGSALRIEFPAAFTEELHEFARREGVTLFVAMLSVFNTLMYRYTGQEDLLIGSGVANRRRRDVEGVIGMIVNNIVLRTQLNGDMTFRELMIRVREMTIESFSHEDTPFDRVVEAVNPVRDLSRNPLVQVLFSFHDTPLPDLSLPGVQMELKEALSNGSAKFDLSVIGLPHPVPRRGADGEAIGFTQIWEYSTDLFDEATVQRMFGHYKTLLLAAMQTPDQPLSSLPLLTDEMREQLVAGWNDTRTDYPRHARVQELIEALAQQAPERIAVLAGDQTLSYRELNERANQVARHLQSIGVRPQEFVGLCVERSAEMVVGMLGIVKAGAAYLPLDASYPQERLTFMLEDSGVRVLITQEKLNPLLPGADIRRVFLDAEREVMDQQSRADLHLPGSAEDAANIIYTSGSTGTPKGVVLPHRGIVRLVKGTGFVPICAEDVLLQFASISFDAATFEIWGSLLNGAKLAMYPAEKPSLEKLDEVITDCGVTTLFLTTSLFHQMVDTHPHVLLKAGRVVTGGEALSASHAQALFAEAPEEFRVYNAYGPTEGTTVATCAVISKKTPFDRPIPIGRPISNTEAYVLDSRLQPVPVGVPGELFIGGDGLARGYWRRPELTAEKFIAHPFSAEPGARLYRTGDLARRLPDGQLEFLGRLDNQVKIRGFRIEPGEVESELRKHPSVREAVVILREESPGDRRLVGYAVPHEGENLDSRELRLFLQKKLPGYMVPSQFVVLAELPLTPNGKVDLRALPASEWERDHPFTAPRNPAEQEIARIFAELFRRGEISVHDSFFELGGSSLLGLTVLSRLRQAFQVEIPMSDLFRLPTVAQLADAVQGRKKTNSSIPARLFPDAPVALSYDQEELWRVIQGDPGTSVYNVSISLVLSGELDVKALEHSLQALVNRHEALRTRFTQTAGGPVMIVEPHIEVPLPVVDLLGLRAEERKEEGDRVAMALIREPFELAKAPLFRPCLIRLAEEEHLLVLVLHHIVTDGWSKGVLLRELGDFYRSYKKGESLNLQPLPIQFADYVSWQRQQLQGDTLQTQLNYWQQQLDGAPAALNLPTDHPHPLHRSNRGGKLSFQLSDETAANWKGFAHREGTTMFMTLLGAFYVYLHGLSGQEDILVGTPIANRDREETQGLIGYLLSVLILRGKPHGDLAFRELLQQVRETSLDAFAHRDMPVELLIQELGVERDTSRNPLYQVMFVYYDRQEDPVDLEGLHVQTGLLDNGTSEFELMLVLGERDGRIGGRLEYSSDLFEAETVERMVQDFLHLVDMLVQSPETRLSELERTFV</sequence>
<dbReference type="InterPro" id="IPR036736">
    <property type="entry name" value="ACP-like_sf"/>
</dbReference>
<dbReference type="PROSITE" id="PS50075">
    <property type="entry name" value="CARRIER"/>
    <property type="match status" value="2"/>
</dbReference>
<dbReference type="InterPro" id="IPR020806">
    <property type="entry name" value="PKS_PP-bd"/>
</dbReference>
<organism evidence="7 8">
    <name type="scientific">Tumebacillus flagellatus</name>
    <dbReference type="NCBI Taxonomy" id="1157490"/>
    <lineage>
        <taxon>Bacteria</taxon>
        <taxon>Bacillati</taxon>
        <taxon>Bacillota</taxon>
        <taxon>Bacilli</taxon>
        <taxon>Bacillales</taxon>
        <taxon>Alicyclobacillaceae</taxon>
        <taxon>Tumebacillus</taxon>
    </lineage>
</organism>
<comment type="cofactor">
    <cofactor evidence="1">
        <name>pantetheine 4'-phosphate</name>
        <dbReference type="ChEBI" id="CHEBI:47942"/>
    </cofactor>
</comment>
<name>A0A074LRR2_9BACL</name>
<dbReference type="NCBIfam" id="NF003417">
    <property type="entry name" value="PRK04813.1"/>
    <property type="match status" value="2"/>
</dbReference>
<dbReference type="GO" id="GO:0008610">
    <property type="term" value="P:lipid biosynthetic process"/>
    <property type="evidence" value="ECO:0007669"/>
    <property type="project" value="UniProtKB-ARBA"/>
</dbReference>
<evidence type="ECO:0000313" key="8">
    <source>
        <dbReference type="Proteomes" id="UP000027931"/>
    </source>
</evidence>
<dbReference type="GO" id="GO:0072330">
    <property type="term" value="P:monocarboxylic acid biosynthetic process"/>
    <property type="evidence" value="ECO:0007669"/>
    <property type="project" value="UniProtKB-ARBA"/>
</dbReference>